<dbReference type="PANTHER" id="PTHR45668">
    <property type="entry name" value="SERINE/THREONINE-PROTEIN PHOSPHATASE 5-RELATED"/>
    <property type="match status" value="1"/>
</dbReference>
<dbReference type="PANTHER" id="PTHR45668:SF9">
    <property type="entry name" value="SERINE_THREONINE-PROTEIN PHOSPHATASE 7"/>
    <property type="match status" value="1"/>
</dbReference>
<dbReference type="GO" id="GO:0004722">
    <property type="term" value="F:protein serine/threonine phosphatase activity"/>
    <property type="evidence" value="ECO:0007669"/>
    <property type="project" value="UniProtKB-EC"/>
</dbReference>
<evidence type="ECO:0000313" key="7">
    <source>
        <dbReference type="Proteomes" id="UP000315496"/>
    </source>
</evidence>
<dbReference type="SUPFAM" id="SSF56300">
    <property type="entry name" value="Metallo-dependent phosphatases"/>
    <property type="match status" value="1"/>
</dbReference>
<keyword evidence="2" id="KW-0479">Metal-binding</keyword>
<comment type="caution">
    <text evidence="6">The sequence shown here is derived from an EMBL/GenBank/DDBJ whole genome shotgun (WGS) entry which is preliminary data.</text>
</comment>
<dbReference type="InterPro" id="IPR029052">
    <property type="entry name" value="Metallo-depent_PP-like"/>
</dbReference>
<proteinExistence type="inferred from homology"/>
<accession>A0A4Z1T2Z8</accession>
<evidence type="ECO:0000256" key="2">
    <source>
        <dbReference type="ARBA" id="ARBA00022723"/>
    </source>
</evidence>
<evidence type="ECO:0000256" key="1">
    <source>
        <dbReference type="ARBA" id="ARBA00001936"/>
    </source>
</evidence>
<comment type="cofactor">
    <cofactor evidence="1">
        <name>Mn(2+)</name>
        <dbReference type="ChEBI" id="CHEBI:29035"/>
    </cofactor>
</comment>
<dbReference type="InterPro" id="IPR004843">
    <property type="entry name" value="Calcineurin-like_PHP"/>
</dbReference>
<keyword evidence="3" id="KW-0464">Manganese</keyword>
<name>A0A4Z1T2Z8_GIAMU</name>
<dbReference type="PRINTS" id="PR00114">
    <property type="entry name" value="STPHPHTASE"/>
</dbReference>
<dbReference type="Gene3D" id="3.60.21.10">
    <property type="match status" value="1"/>
</dbReference>
<dbReference type="InterPro" id="IPR051134">
    <property type="entry name" value="PPP_phosphatase"/>
</dbReference>
<organism evidence="6 7">
    <name type="scientific">Giardia muris</name>
    <dbReference type="NCBI Taxonomy" id="5742"/>
    <lineage>
        <taxon>Eukaryota</taxon>
        <taxon>Metamonada</taxon>
        <taxon>Diplomonadida</taxon>
        <taxon>Hexamitidae</taxon>
        <taxon>Giardiinae</taxon>
        <taxon>Giardia</taxon>
    </lineage>
</organism>
<gene>
    <name evidence="6" type="ORF">GMRT_13608</name>
</gene>
<dbReference type="VEuPathDB" id="GiardiaDB:GMRT_13608"/>
<dbReference type="GO" id="GO:0046872">
    <property type="term" value="F:metal ion binding"/>
    <property type="evidence" value="ECO:0007669"/>
    <property type="project" value="UniProtKB-KW"/>
</dbReference>
<dbReference type="InterPro" id="IPR006186">
    <property type="entry name" value="Ser/Thr-sp_prot-phosphatase"/>
</dbReference>
<feature type="domain" description="Serine/threonine specific protein phosphatases" evidence="5">
    <location>
        <begin position="252"/>
        <end position="257"/>
    </location>
</feature>
<dbReference type="SMART" id="SM00156">
    <property type="entry name" value="PP2Ac"/>
    <property type="match status" value="1"/>
</dbReference>
<evidence type="ECO:0000313" key="6">
    <source>
        <dbReference type="EMBL" id="TNJ30028.1"/>
    </source>
</evidence>
<dbReference type="Proteomes" id="UP000315496">
    <property type="component" value="Chromosome 1"/>
</dbReference>
<keyword evidence="4" id="KW-0378">Hydrolase</keyword>
<protein>
    <recommendedName>
        <fullName evidence="4">Serine/threonine-protein phosphatase</fullName>
        <ecNumber evidence="4">3.1.3.16</ecNumber>
    </recommendedName>
</protein>
<comment type="catalytic activity">
    <reaction evidence="4">
        <text>O-phospho-L-threonyl-[protein] + H2O = L-threonyl-[protein] + phosphate</text>
        <dbReference type="Rhea" id="RHEA:47004"/>
        <dbReference type="Rhea" id="RHEA-COMP:11060"/>
        <dbReference type="Rhea" id="RHEA-COMP:11605"/>
        <dbReference type="ChEBI" id="CHEBI:15377"/>
        <dbReference type="ChEBI" id="CHEBI:30013"/>
        <dbReference type="ChEBI" id="CHEBI:43474"/>
        <dbReference type="ChEBI" id="CHEBI:61977"/>
        <dbReference type="EC" id="3.1.3.16"/>
    </reaction>
</comment>
<dbReference type="AlphaFoldDB" id="A0A4Z1T2Z8"/>
<dbReference type="EC" id="3.1.3.16" evidence="4"/>
<comment type="similarity">
    <text evidence="4">Belongs to the PPP phosphatase family.</text>
</comment>
<dbReference type="EMBL" id="VDLU01000001">
    <property type="protein sequence ID" value="TNJ30028.1"/>
    <property type="molecule type" value="Genomic_DNA"/>
</dbReference>
<reference evidence="6 7" key="1">
    <citation type="submission" date="2019-05" db="EMBL/GenBank/DDBJ databases">
        <title>The compact genome of Giardia muris reveals important steps in the evolution of intestinal protozoan parasites.</title>
        <authorList>
            <person name="Xu F."/>
            <person name="Jimenez-Gonzalez A."/>
            <person name="Einarsson E."/>
            <person name="Astvaldsson A."/>
            <person name="Peirasmaki D."/>
            <person name="Eckmann L."/>
            <person name="Andersson J.O."/>
            <person name="Svard S.G."/>
            <person name="Jerlstrom-Hultqvist J."/>
        </authorList>
    </citation>
    <scope>NUCLEOTIDE SEQUENCE [LARGE SCALE GENOMIC DNA]</scope>
    <source>
        <strain evidence="6 7">Roberts-Thomson</strain>
    </source>
</reference>
<evidence type="ECO:0000256" key="3">
    <source>
        <dbReference type="ARBA" id="ARBA00023211"/>
    </source>
</evidence>
<evidence type="ECO:0000259" key="5">
    <source>
        <dbReference type="PROSITE" id="PS00125"/>
    </source>
</evidence>
<dbReference type="OrthoDB" id="445564at2759"/>
<dbReference type="PROSITE" id="PS00125">
    <property type="entry name" value="SER_THR_PHOSPHATASE"/>
    <property type="match status" value="1"/>
</dbReference>
<evidence type="ECO:0000256" key="4">
    <source>
        <dbReference type="RuleBase" id="RU004273"/>
    </source>
</evidence>
<keyword evidence="7" id="KW-1185">Reference proteome</keyword>
<dbReference type="Pfam" id="PF00149">
    <property type="entry name" value="Metallophos"/>
    <property type="match status" value="1"/>
</dbReference>
<sequence length="707" mass="79513">MSKKTRGKKKGVGGAKERKLPLSTVAPSIGYFSISTQEAERRSRRFFGPSKRQSVLPTSGELAEIRNQVSEPWFKDIVARVRSCYLTKNRQGEAFETVTLTEIIPAPFIRRVLHIGTKLLGDEPNMLDLILPPTDISTFNKTLPDACSKALAQATMRSSGCGVSMTSLSDLRPISLGTDTVDLGYKKLILVGDTHGTFEVIERILSKEGFPEEDQTIYLFNGDYVDRGSFSVEIFIVLLALKIRQPGSIYLLRGNHETESVYSNYSFPTEIQRKYESKIGEAECAGLCVLFNKAFQALPLCALINRTYIVVHGGLPAWHGFCLADMSRLNRFREPDSADFLEYQYYDPLQDLLWADPSEDHKEFVPNDMRGISVTFGQDAARRFCRMFGVKYIIRSHTCVEEGWLTEHGGITHTLFSVPNYQETNLGAYVVFCGIYDSATNPNALEDYRNNPPAPVAFIRQFTCSQNAAIVNQPLTEELFAGFFRDDVTLDLADTAEEIKKDDELKEQLLAQVFQNIDDCDLCAPETLMITSVRVFKDATHEPAEPPTKAGPMGSVLATPKLPARDFLDRLMLVINMLNLTLAAALGCFLPELQRCLLAIDIAGKLYTCEELDIQIPDELFPPVFPESIIQAVIDSFEKAAGEDWLMERREELDSIFRKAHGLISGKRRSSRRRKLTAFERLAQLSSTSGYLYPFERPFQLSSFIFR</sequence>